<evidence type="ECO:0000313" key="1">
    <source>
        <dbReference type="EMBL" id="GAG27869.1"/>
    </source>
</evidence>
<reference evidence="1" key="1">
    <citation type="journal article" date="2014" name="Front. Microbiol.">
        <title>High frequency of phylogenetically diverse reductive dehalogenase-homologous genes in deep subseafloor sedimentary metagenomes.</title>
        <authorList>
            <person name="Kawai M."/>
            <person name="Futagami T."/>
            <person name="Toyoda A."/>
            <person name="Takaki Y."/>
            <person name="Nishi S."/>
            <person name="Hori S."/>
            <person name="Arai W."/>
            <person name="Tsubouchi T."/>
            <person name="Morono Y."/>
            <person name="Uchiyama I."/>
            <person name="Ito T."/>
            <person name="Fujiyama A."/>
            <person name="Inagaki F."/>
            <person name="Takami H."/>
        </authorList>
    </citation>
    <scope>NUCLEOTIDE SEQUENCE</scope>
    <source>
        <strain evidence="1">Expedition CK06-06</strain>
    </source>
</reference>
<organism evidence="1">
    <name type="scientific">marine sediment metagenome</name>
    <dbReference type="NCBI Taxonomy" id="412755"/>
    <lineage>
        <taxon>unclassified sequences</taxon>
        <taxon>metagenomes</taxon>
        <taxon>ecological metagenomes</taxon>
    </lineage>
</organism>
<dbReference type="EMBL" id="BARS01032428">
    <property type="protein sequence ID" value="GAG27869.1"/>
    <property type="molecule type" value="Genomic_DNA"/>
</dbReference>
<gene>
    <name evidence="1" type="ORF">S01H1_50331</name>
</gene>
<sequence>TYQENDMVRDGTWTSIANKDTSDIPSPQAVGPDHYLYYPLVPSGTSTNAKQIVFGMQYSGDSAYWLNGYRVNVVTGNFYEIILVLDPAGANEASFLNSFTADVTGWREFSLVPRPVPSGTSYQILAIVHEPDPSPVTLTYNYDYIKPNNPAIPSIGEITHANKDLSSLLVNRTDDDLNDHSSFFSGLTIGDFIKIGTTRWAIQAITPFITYFDFTIAPARQAILSGVQPVDFETTLSSTLSYGKDLDYWSGSTQIRGVLGI</sequence>
<accession>X0WA84</accession>
<feature type="non-terminal residue" evidence="1">
    <location>
        <position position="261"/>
    </location>
</feature>
<proteinExistence type="predicted"/>
<protein>
    <submittedName>
        <fullName evidence="1">Uncharacterized protein</fullName>
    </submittedName>
</protein>
<feature type="non-terminal residue" evidence="1">
    <location>
        <position position="1"/>
    </location>
</feature>
<dbReference type="AlphaFoldDB" id="X0WA84"/>
<name>X0WA84_9ZZZZ</name>
<comment type="caution">
    <text evidence="1">The sequence shown here is derived from an EMBL/GenBank/DDBJ whole genome shotgun (WGS) entry which is preliminary data.</text>
</comment>